<dbReference type="AlphaFoldDB" id="A0A2N9EQG1"/>
<gene>
    <name evidence="2" type="ORF">FSB_LOCUS4782</name>
</gene>
<reference evidence="2" key="1">
    <citation type="submission" date="2018-02" db="EMBL/GenBank/DDBJ databases">
        <authorList>
            <person name="Cohen D.B."/>
            <person name="Kent A.D."/>
        </authorList>
    </citation>
    <scope>NUCLEOTIDE SEQUENCE</scope>
</reference>
<feature type="compositionally biased region" description="Gly residues" evidence="1">
    <location>
        <begin position="20"/>
        <end position="35"/>
    </location>
</feature>
<sequence>MEIGGVGVYRGRSRSVQGGEAWGGSGRRGGWGWLGMAGRQRAERAVARDGGTAESREQRVARDGGTAESEVENSRAESRDREQRAESRDREQRAEREVESREQRSRAESRDGGREQRAEREVESSSSSRVLFWKMVYGNFFRKPFSFFSFAFLRSNTNVLQLTSILRHNKRMQILKTFYGKRFQLKQTEP</sequence>
<name>A0A2N9EQG1_FAGSY</name>
<dbReference type="EMBL" id="OIVN01000241">
    <property type="protein sequence ID" value="SPC76900.1"/>
    <property type="molecule type" value="Genomic_DNA"/>
</dbReference>
<accession>A0A2N9EQG1</accession>
<protein>
    <submittedName>
        <fullName evidence="2">Uncharacterized protein</fullName>
    </submittedName>
</protein>
<proteinExistence type="predicted"/>
<feature type="region of interest" description="Disordered" evidence="1">
    <location>
        <begin position="1"/>
        <end position="121"/>
    </location>
</feature>
<evidence type="ECO:0000256" key="1">
    <source>
        <dbReference type="SAM" id="MobiDB-lite"/>
    </source>
</evidence>
<organism evidence="2">
    <name type="scientific">Fagus sylvatica</name>
    <name type="common">Beechnut</name>
    <dbReference type="NCBI Taxonomy" id="28930"/>
    <lineage>
        <taxon>Eukaryota</taxon>
        <taxon>Viridiplantae</taxon>
        <taxon>Streptophyta</taxon>
        <taxon>Embryophyta</taxon>
        <taxon>Tracheophyta</taxon>
        <taxon>Spermatophyta</taxon>
        <taxon>Magnoliopsida</taxon>
        <taxon>eudicotyledons</taxon>
        <taxon>Gunneridae</taxon>
        <taxon>Pentapetalae</taxon>
        <taxon>rosids</taxon>
        <taxon>fabids</taxon>
        <taxon>Fagales</taxon>
        <taxon>Fagaceae</taxon>
        <taxon>Fagus</taxon>
    </lineage>
</organism>
<feature type="compositionally biased region" description="Basic and acidic residues" evidence="1">
    <location>
        <begin position="72"/>
        <end position="121"/>
    </location>
</feature>
<evidence type="ECO:0000313" key="2">
    <source>
        <dbReference type="EMBL" id="SPC76900.1"/>
    </source>
</evidence>